<dbReference type="PANTHER" id="PTHR30489:SF0">
    <property type="entry name" value="LIPOPROTEIN-RELEASING SYSTEM TRANSMEMBRANE PROTEIN LOLE"/>
    <property type="match status" value="1"/>
</dbReference>
<dbReference type="InterPro" id="IPR051447">
    <property type="entry name" value="Lipoprotein-release_system"/>
</dbReference>
<comment type="subcellular location">
    <subcellularLocation>
        <location evidence="1">Cell membrane</location>
        <topology evidence="1">Multi-pass membrane protein</topology>
    </subcellularLocation>
</comment>
<evidence type="ECO:0000313" key="10">
    <source>
        <dbReference type="EMBL" id="MCP8352641.1"/>
    </source>
</evidence>
<sequence length="394" mass="43815">MISWSITCFLGRKLSALASENRFIVLSTRLAILGIVLGVSTLITVLAVMRGFENEIRQSLVGPFDQLHVFAFNDYYPDSLYEEIQSLPHVTAVTGYAKSYGLIRSSKRYIPLEILTFESPDVALDVPDVDLGGVYLSSSGMYFSQGDEVNIILPQKDRLRPKVVSPKYLGEYQHYGKASKGLMTALVSFKTYQEMHRDTILSGLVVTVDDLYATADVKAYLMDRYHGLYQGFDWKDKYQPMFSALRMQRLLMVFILSMITLVALFSLVSGLVMLTADRRCEIALLRTMGLSRVKIAGVFMIQGGLISFIGVIMGVILAVVLCYFAQDIASLLESVLGYALIDERIYGTSKLPTALDVELAMSVAIIAWVSGLLASFYPSVRASKVEPAEVLRYV</sequence>
<evidence type="ECO:0000256" key="2">
    <source>
        <dbReference type="ARBA" id="ARBA00005236"/>
    </source>
</evidence>
<keyword evidence="3" id="KW-1003">Cell membrane</keyword>
<evidence type="ECO:0000256" key="1">
    <source>
        <dbReference type="ARBA" id="ARBA00004651"/>
    </source>
</evidence>
<feature type="transmembrane region" description="Helical" evidence="7">
    <location>
        <begin position="28"/>
        <end position="49"/>
    </location>
</feature>
<feature type="transmembrane region" description="Helical" evidence="7">
    <location>
        <begin position="295"/>
        <end position="324"/>
    </location>
</feature>
<evidence type="ECO:0000259" key="9">
    <source>
        <dbReference type="Pfam" id="PF12704"/>
    </source>
</evidence>
<evidence type="ECO:0000256" key="5">
    <source>
        <dbReference type="ARBA" id="ARBA00022989"/>
    </source>
</evidence>
<comment type="similarity">
    <text evidence="2">Belongs to the ABC-4 integral membrane protein family. LolC/E subfamily.</text>
</comment>
<organism evidence="10 11">
    <name type="scientific">Candidatus Synchoanobacter obligatus</name>
    <dbReference type="NCBI Taxonomy" id="2919597"/>
    <lineage>
        <taxon>Bacteria</taxon>
        <taxon>Pseudomonadati</taxon>
        <taxon>Pseudomonadota</taxon>
        <taxon>Gammaproteobacteria</taxon>
        <taxon>Candidatus Comchoanobacterales</taxon>
        <taxon>Candidatus Comchoanobacteraceae</taxon>
        <taxon>Candidatus Synchoanobacter</taxon>
    </lineage>
</organism>
<comment type="caution">
    <text evidence="10">The sequence shown here is derived from an EMBL/GenBank/DDBJ whole genome shotgun (WGS) entry which is preliminary data.</text>
</comment>
<dbReference type="PANTHER" id="PTHR30489">
    <property type="entry name" value="LIPOPROTEIN-RELEASING SYSTEM TRANSMEMBRANE PROTEIN LOLE"/>
    <property type="match status" value="1"/>
</dbReference>
<dbReference type="InterPro" id="IPR003838">
    <property type="entry name" value="ABC3_permease_C"/>
</dbReference>
<gene>
    <name evidence="10" type="ORF">MKS91_05020</name>
</gene>
<dbReference type="InterPro" id="IPR025857">
    <property type="entry name" value="MacB_PCD"/>
</dbReference>
<dbReference type="Pfam" id="PF02687">
    <property type="entry name" value="FtsX"/>
    <property type="match status" value="1"/>
</dbReference>
<feature type="transmembrane region" description="Helical" evidence="7">
    <location>
        <begin position="250"/>
        <end position="275"/>
    </location>
</feature>
<name>A0ABT1L6Y3_9GAMM</name>
<dbReference type="EMBL" id="JAKUDN010000002">
    <property type="protein sequence ID" value="MCP8352641.1"/>
    <property type="molecule type" value="Genomic_DNA"/>
</dbReference>
<evidence type="ECO:0000256" key="6">
    <source>
        <dbReference type="ARBA" id="ARBA00023136"/>
    </source>
</evidence>
<keyword evidence="6 7" id="KW-0472">Membrane</keyword>
<keyword evidence="4 7" id="KW-0812">Transmembrane</keyword>
<reference evidence="10 11" key="1">
    <citation type="journal article" date="2022" name="Nat. Microbiol.">
        <title>The microbiome of a bacterivorous marine choanoflagellate contains a resource-demanding obligate bacterial associate.</title>
        <authorList>
            <person name="Needham D.M."/>
            <person name="Poirier C."/>
            <person name="Bachy C."/>
            <person name="George E.E."/>
            <person name="Wilken S."/>
            <person name="Yung C.C.M."/>
            <person name="Limardo A.J."/>
            <person name="Morando M."/>
            <person name="Sudek L."/>
            <person name="Malmstrom R.R."/>
            <person name="Keeling P.J."/>
            <person name="Santoro A.E."/>
            <person name="Worden A.Z."/>
        </authorList>
    </citation>
    <scope>NUCLEOTIDE SEQUENCE [LARGE SCALE GENOMIC DNA]</scope>
    <source>
        <strain evidence="10 11">Comchoano-2</strain>
    </source>
</reference>
<feature type="transmembrane region" description="Helical" evidence="7">
    <location>
        <begin position="359"/>
        <end position="377"/>
    </location>
</feature>
<dbReference type="RefSeq" id="WP_258569745.1">
    <property type="nucleotide sequence ID" value="NZ_JAKUDN010000002.1"/>
</dbReference>
<keyword evidence="5 7" id="KW-1133">Transmembrane helix</keyword>
<feature type="domain" description="ABC3 transporter permease C-terminal" evidence="8">
    <location>
        <begin position="254"/>
        <end position="387"/>
    </location>
</feature>
<keyword evidence="11" id="KW-1185">Reference proteome</keyword>
<accession>A0ABT1L6Y3</accession>
<evidence type="ECO:0000313" key="11">
    <source>
        <dbReference type="Proteomes" id="UP001320768"/>
    </source>
</evidence>
<dbReference type="Pfam" id="PF12704">
    <property type="entry name" value="MacB_PCD"/>
    <property type="match status" value="1"/>
</dbReference>
<proteinExistence type="inferred from homology"/>
<evidence type="ECO:0000259" key="8">
    <source>
        <dbReference type="Pfam" id="PF02687"/>
    </source>
</evidence>
<feature type="domain" description="MacB-like periplasmic core" evidence="9">
    <location>
        <begin position="30"/>
        <end position="104"/>
    </location>
</feature>
<protein>
    <submittedName>
        <fullName evidence="10">FtsX-like permease family protein</fullName>
    </submittedName>
</protein>
<evidence type="ECO:0000256" key="4">
    <source>
        <dbReference type="ARBA" id="ARBA00022692"/>
    </source>
</evidence>
<evidence type="ECO:0000256" key="7">
    <source>
        <dbReference type="SAM" id="Phobius"/>
    </source>
</evidence>
<dbReference type="Proteomes" id="UP001320768">
    <property type="component" value="Unassembled WGS sequence"/>
</dbReference>
<evidence type="ECO:0000256" key="3">
    <source>
        <dbReference type="ARBA" id="ARBA00022475"/>
    </source>
</evidence>